<organism evidence="1 2">
    <name type="scientific">Defluviitalea raffinosedens</name>
    <dbReference type="NCBI Taxonomy" id="1450156"/>
    <lineage>
        <taxon>Bacteria</taxon>
        <taxon>Bacillati</taxon>
        <taxon>Bacillota</taxon>
        <taxon>Clostridia</taxon>
        <taxon>Lachnospirales</taxon>
        <taxon>Defluviitaleaceae</taxon>
        <taxon>Defluviitalea</taxon>
    </lineage>
</organism>
<protein>
    <submittedName>
        <fullName evidence="1">Uncharacterized protein</fullName>
    </submittedName>
</protein>
<dbReference type="RefSeq" id="WP_158741212.1">
    <property type="nucleotide sequence ID" value="NZ_JAFBEP010000016.1"/>
</dbReference>
<evidence type="ECO:0000313" key="2">
    <source>
        <dbReference type="Proteomes" id="UP000483018"/>
    </source>
</evidence>
<sequence>MNVLIAHRVYNMQRDLIIEKTEELLSRITCSPDSKEYLKTLIVELVSGNFYSMKRNQQWSVYQILKIRIRQNERTILNHATRAIEDIQLDTKTRNCLNSLGISGEIKVAKFLKAAAKEVQKQVEQEKKQKGTWIG</sequence>
<gene>
    <name evidence="1" type="ORF">GND95_11005</name>
</gene>
<dbReference type="AlphaFoldDB" id="A0A7C8HDR8"/>
<comment type="caution">
    <text evidence="1">The sequence shown here is derived from an EMBL/GenBank/DDBJ whole genome shotgun (WGS) entry which is preliminary data.</text>
</comment>
<keyword evidence="2" id="KW-1185">Reference proteome</keyword>
<dbReference type="Proteomes" id="UP000483018">
    <property type="component" value="Unassembled WGS sequence"/>
</dbReference>
<dbReference type="EMBL" id="WSLF01000011">
    <property type="protein sequence ID" value="KAE9632034.1"/>
    <property type="molecule type" value="Genomic_DNA"/>
</dbReference>
<name>A0A7C8HDR8_9FIRM</name>
<reference evidence="1 2" key="1">
    <citation type="submission" date="2019-12" db="EMBL/GenBank/DDBJ databases">
        <title>Defluviitalea raffinosedens, isolated from a biogas fermenter, genome sequencing and characterization.</title>
        <authorList>
            <person name="Rettenmaier R."/>
            <person name="Schneider M."/>
            <person name="Neuhaus K."/>
            <person name="Liebl W."/>
            <person name="Zverlov V."/>
        </authorList>
    </citation>
    <scope>NUCLEOTIDE SEQUENCE [LARGE SCALE GENOMIC DNA]</scope>
    <source>
        <strain evidence="1 2">249c-K6</strain>
    </source>
</reference>
<proteinExistence type="predicted"/>
<evidence type="ECO:0000313" key="1">
    <source>
        <dbReference type="EMBL" id="KAE9632034.1"/>
    </source>
</evidence>
<accession>A0A7C8HDR8</accession>